<dbReference type="SUPFAM" id="SSF52540">
    <property type="entry name" value="P-loop containing nucleoside triphosphate hydrolases"/>
    <property type="match status" value="2"/>
</dbReference>
<evidence type="ECO:0000259" key="12">
    <source>
        <dbReference type="PROSITE" id="PS50893"/>
    </source>
</evidence>
<dbReference type="InterPro" id="IPR003593">
    <property type="entry name" value="AAA+_ATPase"/>
</dbReference>
<feature type="transmembrane region" description="Helical" evidence="11">
    <location>
        <begin position="1091"/>
        <end position="1116"/>
    </location>
</feature>
<evidence type="ECO:0000256" key="3">
    <source>
        <dbReference type="ARBA" id="ARBA00022448"/>
    </source>
</evidence>
<dbReference type="InterPro" id="IPR003439">
    <property type="entry name" value="ABC_transporter-like_ATP-bd"/>
</dbReference>
<dbReference type="Pfam" id="PF01061">
    <property type="entry name" value="ABC2_membrane"/>
    <property type="match status" value="2"/>
</dbReference>
<feature type="transmembrane region" description="Helical" evidence="11">
    <location>
        <begin position="1122"/>
        <end position="1142"/>
    </location>
</feature>
<accession>E1ZLU1</accession>
<dbReference type="SMART" id="SM00382">
    <property type="entry name" value="AAA"/>
    <property type="match status" value="2"/>
</dbReference>
<proteinExistence type="inferred from homology"/>
<dbReference type="FunFam" id="3.40.50.300:FF:000532">
    <property type="entry name" value="ABC transporter G family member 34"/>
    <property type="match status" value="1"/>
</dbReference>
<dbReference type="Proteomes" id="UP000008141">
    <property type="component" value="Unassembled WGS sequence"/>
</dbReference>
<evidence type="ECO:0000313" key="13">
    <source>
        <dbReference type="EMBL" id="EFN53196.1"/>
    </source>
</evidence>
<dbReference type="AlphaFoldDB" id="E1ZLU1"/>
<dbReference type="Pfam" id="PF00005">
    <property type="entry name" value="ABC_tran"/>
    <property type="match status" value="2"/>
</dbReference>
<evidence type="ECO:0000256" key="1">
    <source>
        <dbReference type="ARBA" id="ARBA00004141"/>
    </source>
</evidence>
<feature type="domain" description="ABC transporter" evidence="12">
    <location>
        <begin position="662"/>
        <end position="918"/>
    </location>
</feature>
<keyword evidence="7" id="KW-0067">ATP-binding</keyword>
<dbReference type="eggNOG" id="KOG0065">
    <property type="taxonomic scope" value="Eukaryota"/>
</dbReference>
<comment type="similarity">
    <text evidence="2">Belongs to the ABC transporter superfamily. ABCG family. PDR (TC 3.A.1.205) subfamily.</text>
</comment>
<evidence type="ECO:0000313" key="14">
    <source>
        <dbReference type="Proteomes" id="UP000008141"/>
    </source>
</evidence>
<evidence type="ECO:0000256" key="8">
    <source>
        <dbReference type="ARBA" id="ARBA00022989"/>
    </source>
</evidence>
<feature type="transmembrane region" description="Helical" evidence="11">
    <location>
        <begin position="1149"/>
        <end position="1167"/>
    </location>
</feature>
<keyword evidence="5" id="KW-0677">Repeat</keyword>
<dbReference type="GO" id="GO:0016020">
    <property type="term" value="C:membrane"/>
    <property type="evidence" value="ECO:0007669"/>
    <property type="project" value="UniProtKB-SubCell"/>
</dbReference>
<dbReference type="OrthoDB" id="66620at2759"/>
<dbReference type="GO" id="GO:0016887">
    <property type="term" value="F:ATP hydrolysis activity"/>
    <property type="evidence" value="ECO:0007669"/>
    <property type="project" value="InterPro"/>
</dbReference>
<evidence type="ECO:0000256" key="2">
    <source>
        <dbReference type="ARBA" id="ARBA00006012"/>
    </source>
</evidence>
<feature type="transmembrane region" description="Helical" evidence="11">
    <location>
        <begin position="1050"/>
        <end position="1070"/>
    </location>
</feature>
<sequence length="1266" mass="139230">MRKVHILDGISSVLKPGRLTLLLGPPDSGKSTFMKALSGQLKRDKGRKLTYNGLSFGEFVVERSAAYINQDDIHFGELTVTETLSFAALCQTSRTRKPIETILEEKERELGIIPDPAVATYMHAKGEHHRLAADIAIKALGLEGCANTLVGNSMIRGISGGQRKRVTSGEMLVGPSSVLFADEISTGLDSATTFEICNRLRTLCQTGMNTILVSLLQPTPETYGCFDDIILLSGGRLVFHGPRELILPFFESQGFKCPGDKGAADFLQASRALSRMYWAGKGEYKYVSDAELADAYRATETGQAFAEELKLSPEEEVQGHGELAVHKYGQDQWTLFKACLGRQTKLFMRNRAFIAIRIGQCVIMAIAVGTLFLGQGRETLQDAQMYLSVSFFSIMTQFMVSFAAPGLLIERLPTYYKHRDAHFHPAWCFALPEILLQMPLIATEATIWTAMIYFMVGFVISVRLLVFWGIMFVAGVCGLSLFFLLAVFAKTITVAAALQNLCILIFTIASGYIVNYKNLTGPWKGVWYANPVAYFLQALAVNELESENWDTPALGDSGLTQGQLFLEQRGYFLGYHWVWLGLFAWGIGSTLLNTSLFMTASSFLNIVPRRKVTNIKADEGNTSASGKHAAGAADAAGDAEEGGVAPSGGGGKSALPFTPVRMTFQDLKYSVALPSSIGADDDASDPHAGRLLLLRGISGSFRPGVLTALMGSSGAGKTTLMDCLSLRKTGGKITGDIRVNGFPQQPATFNRVMGYAEQFDIHVAEATVREALMFSARLRLPSAVPASTVDCFVEEMMEVVELTNLRDAIVGMPGSSGLSVEQRKRLTIAVELVANPSIVFMDEPTSGLDARAAAIVMRAVRRITSTGRCVVCTIHQPSWDVFKAFDELLLLKRGGSTIFAGELGTGASNLVAYLQQFKGVTAIKPGYNPATWMLEVTSAQVEAEADLDFADSYALSELAEDNDNAIAKLCEPREGEADLRLEDLAAASAPVQTWQLLLRNFRQYNRLLNYVGTRMGITIIIAVFFGTVLAGQLPVLRCSCRILNIMGVQYSSVMFIGILNAMMVQSIISVRRTVFYRERAGGTYQVLPFSAAEFLVEVPYLAVQAVLYSCVLYWLVGFQAEAGKFFWFLLILFLTLLVWTFFGIHNVQITPSLAIANAFTSFMYGVWDLFCGFYKPQSLIPKGWIWMYWLDPISYTLYGLVVGELGDNEDLMADQSPPITVKAFIESYFGYKESFSWWLVLILASFSVAFFVSSTFALYKIKWQNR</sequence>
<name>E1ZLU1_CHLVA</name>
<dbReference type="KEGG" id="cvr:CHLNCDRAFT_36538"/>
<keyword evidence="14" id="KW-1185">Reference proteome</keyword>
<feature type="transmembrane region" description="Helical" evidence="11">
    <location>
        <begin position="1235"/>
        <end position="1259"/>
    </location>
</feature>
<feature type="transmembrane region" description="Helical" evidence="11">
    <location>
        <begin position="352"/>
        <end position="373"/>
    </location>
</feature>
<dbReference type="PROSITE" id="PS50893">
    <property type="entry name" value="ABC_TRANSPORTER_2"/>
    <property type="match status" value="2"/>
</dbReference>
<dbReference type="InterPro" id="IPR034003">
    <property type="entry name" value="ABCG_PDR_2"/>
</dbReference>
<protein>
    <recommendedName>
        <fullName evidence="12">ABC transporter domain-containing protein</fullName>
    </recommendedName>
</protein>
<feature type="transmembrane region" description="Helical" evidence="11">
    <location>
        <begin position="440"/>
        <end position="460"/>
    </location>
</feature>
<feature type="transmembrane region" description="Helical" evidence="11">
    <location>
        <begin position="466"/>
        <end position="487"/>
    </location>
</feature>
<keyword evidence="3" id="KW-0813">Transport</keyword>
<feature type="transmembrane region" description="Helical" evidence="11">
    <location>
        <begin position="577"/>
        <end position="607"/>
    </location>
</feature>
<dbReference type="GO" id="GO:0140359">
    <property type="term" value="F:ABC-type transporter activity"/>
    <property type="evidence" value="ECO:0007669"/>
    <property type="project" value="InterPro"/>
</dbReference>
<feature type="transmembrane region" description="Helical" evidence="11">
    <location>
        <begin position="385"/>
        <end position="409"/>
    </location>
</feature>
<dbReference type="PANTHER" id="PTHR19241">
    <property type="entry name" value="ATP-BINDING CASSETTE TRANSPORTER"/>
    <property type="match status" value="1"/>
</dbReference>
<dbReference type="FunFam" id="3.40.50.300:FF:000059">
    <property type="entry name" value="ABC transporter G family member 40"/>
    <property type="match status" value="1"/>
</dbReference>
<evidence type="ECO:0000256" key="9">
    <source>
        <dbReference type="ARBA" id="ARBA00023136"/>
    </source>
</evidence>
<keyword evidence="9 11" id="KW-0472">Membrane</keyword>
<keyword evidence="8 11" id="KW-1133">Transmembrane helix</keyword>
<dbReference type="InterPro" id="IPR013525">
    <property type="entry name" value="ABC2_TM"/>
</dbReference>
<keyword evidence="4 11" id="KW-0812">Transmembrane</keyword>
<evidence type="ECO:0000256" key="10">
    <source>
        <dbReference type="SAM" id="MobiDB-lite"/>
    </source>
</evidence>
<dbReference type="RefSeq" id="XP_005845298.1">
    <property type="nucleotide sequence ID" value="XM_005845236.1"/>
</dbReference>
<dbReference type="Gene3D" id="3.40.50.300">
    <property type="entry name" value="P-loop containing nucleotide triphosphate hydrolases"/>
    <property type="match status" value="2"/>
</dbReference>
<dbReference type="GeneID" id="17352621"/>
<evidence type="ECO:0000256" key="5">
    <source>
        <dbReference type="ARBA" id="ARBA00022737"/>
    </source>
</evidence>
<feature type="region of interest" description="Disordered" evidence="10">
    <location>
        <begin position="617"/>
        <end position="651"/>
    </location>
</feature>
<organism evidence="14">
    <name type="scientific">Chlorella variabilis</name>
    <name type="common">Green alga</name>
    <dbReference type="NCBI Taxonomy" id="554065"/>
    <lineage>
        <taxon>Eukaryota</taxon>
        <taxon>Viridiplantae</taxon>
        <taxon>Chlorophyta</taxon>
        <taxon>core chlorophytes</taxon>
        <taxon>Trebouxiophyceae</taxon>
        <taxon>Chlorellales</taxon>
        <taxon>Chlorellaceae</taxon>
        <taxon>Chlorella clade</taxon>
        <taxon>Chlorella</taxon>
    </lineage>
</organism>
<evidence type="ECO:0000256" key="11">
    <source>
        <dbReference type="SAM" id="Phobius"/>
    </source>
</evidence>
<dbReference type="CDD" id="cd03232">
    <property type="entry name" value="ABCG_PDR_domain2"/>
    <property type="match status" value="1"/>
</dbReference>
<feature type="transmembrane region" description="Helical" evidence="11">
    <location>
        <begin position="494"/>
        <end position="514"/>
    </location>
</feature>
<dbReference type="GO" id="GO:0071944">
    <property type="term" value="C:cell periphery"/>
    <property type="evidence" value="ECO:0007669"/>
    <property type="project" value="UniProtKB-ARBA"/>
</dbReference>
<reference evidence="13 14" key="1">
    <citation type="journal article" date="2010" name="Plant Cell">
        <title>The Chlorella variabilis NC64A genome reveals adaptation to photosymbiosis, coevolution with viruses, and cryptic sex.</title>
        <authorList>
            <person name="Blanc G."/>
            <person name="Duncan G."/>
            <person name="Agarkova I."/>
            <person name="Borodovsky M."/>
            <person name="Gurnon J."/>
            <person name="Kuo A."/>
            <person name="Lindquist E."/>
            <person name="Lucas S."/>
            <person name="Pangilinan J."/>
            <person name="Polle J."/>
            <person name="Salamov A."/>
            <person name="Terry A."/>
            <person name="Yamada T."/>
            <person name="Dunigan D.D."/>
            <person name="Grigoriev I.V."/>
            <person name="Claverie J.M."/>
            <person name="Van Etten J.L."/>
        </authorList>
    </citation>
    <scope>NUCLEOTIDE SEQUENCE [LARGE SCALE GENOMIC DNA]</scope>
    <source>
        <strain evidence="13 14">NC64A</strain>
    </source>
</reference>
<dbReference type="OMA" id="QRMFQQY"/>
<dbReference type="InParanoid" id="E1ZLU1"/>
<evidence type="ECO:0000256" key="7">
    <source>
        <dbReference type="ARBA" id="ARBA00022840"/>
    </source>
</evidence>
<feature type="transmembrane region" description="Helical" evidence="11">
    <location>
        <begin position="1007"/>
        <end position="1030"/>
    </location>
</feature>
<dbReference type="EMBL" id="GL433852">
    <property type="protein sequence ID" value="EFN53196.1"/>
    <property type="molecule type" value="Genomic_DNA"/>
</dbReference>
<keyword evidence="6" id="KW-0547">Nucleotide-binding</keyword>
<gene>
    <name evidence="13" type="ORF">CHLNCDRAFT_36538</name>
</gene>
<dbReference type="InterPro" id="IPR027417">
    <property type="entry name" value="P-loop_NTPase"/>
</dbReference>
<evidence type="ECO:0000256" key="4">
    <source>
        <dbReference type="ARBA" id="ARBA00022692"/>
    </source>
</evidence>
<feature type="domain" description="ABC transporter" evidence="12">
    <location>
        <begin position="1"/>
        <end position="259"/>
    </location>
</feature>
<comment type="subcellular location">
    <subcellularLocation>
        <location evidence="1">Membrane</location>
        <topology evidence="1">Multi-pass membrane protein</topology>
    </subcellularLocation>
</comment>
<evidence type="ECO:0000256" key="6">
    <source>
        <dbReference type="ARBA" id="ARBA00022741"/>
    </source>
</evidence>
<dbReference type="GO" id="GO:0005524">
    <property type="term" value="F:ATP binding"/>
    <property type="evidence" value="ECO:0007669"/>
    <property type="project" value="UniProtKB-KW"/>
</dbReference>